<dbReference type="InterPro" id="IPR015421">
    <property type="entry name" value="PyrdxlP-dep_Trfase_major"/>
</dbReference>
<evidence type="ECO:0000256" key="1">
    <source>
        <dbReference type="ARBA" id="ARBA00001933"/>
    </source>
</evidence>
<reference evidence="4" key="1">
    <citation type="journal article" date="2019" name="Int. J. Syst. Evol. Microbiol.">
        <title>The Global Catalogue of Microorganisms (GCM) 10K type strain sequencing project: providing services to taxonomists for standard genome sequencing and annotation.</title>
        <authorList>
            <consortium name="The Broad Institute Genomics Platform"/>
            <consortium name="The Broad Institute Genome Sequencing Center for Infectious Disease"/>
            <person name="Wu L."/>
            <person name="Ma J."/>
        </authorList>
    </citation>
    <scope>NUCLEOTIDE SEQUENCE [LARGE SCALE GENOMIC DNA]</scope>
    <source>
        <strain evidence="4">CGMCC 1.5362</strain>
    </source>
</reference>
<dbReference type="PIRSF" id="PIRSF000390">
    <property type="entry name" value="PLP_StrS"/>
    <property type="match status" value="1"/>
</dbReference>
<protein>
    <submittedName>
        <fullName evidence="3">Pyridoxal-5'-phosphate-dependent protein</fullName>
    </submittedName>
</protein>
<accession>A0ABQ2FCH2</accession>
<dbReference type="Gene3D" id="3.90.1150.10">
    <property type="entry name" value="Aspartate Aminotransferase, domain 1"/>
    <property type="match status" value="1"/>
</dbReference>
<evidence type="ECO:0000256" key="2">
    <source>
        <dbReference type="RuleBase" id="RU004508"/>
    </source>
</evidence>
<comment type="similarity">
    <text evidence="2">Belongs to the DegT/DnrJ/EryC1 family.</text>
</comment>
<keyword evidence="4" id="KW-1185">Reference proteome</keyword>
<evidence type="ECO:0000313" key="4">
    <source>
        <dbReference type="Proteomes" id="UP000662111"/>
    </source>
</evidence>
<dbReference type="Gene3D" id="3.40.640.10">
    <property type="entry name" value="Type I PLP-dependent aspartate aminotransferase-like (Major domain)"/>
    <property type="match status" value="1"/>
</dbReference>
<dbReference type="PANTHER" id="PTHR30244:SF34">
    <property type="entry name" value="DTDP-4-AMINO-4,6-DIDEOXYGALACTOSE TRANSAMINASE"/>
    <property type="match status" value="1"/>
</dbReference>
<name>A0ABQ2FCH2_9MICO</name>
<dbReference type="InterPro" id="IPR000653">
    <property type="entry name" value="DegT/StrS_aminotransferase"/>
</dbReference>
<comment type="caution">
    <text evidence="3">The sequence shown here is derived from an EMBL/GenBank/DDBJ whole genome shotgun (WGS) entry which is preliminary data.</text>
</comment>
<dbReference type="InterPro" id="IPR015424">
    <property type="entry name" value="PyrdxlP-dep_Trfase"/>
</dbReference>
<comment type="cofactor">
    <cofactor evidence="1">
        <name>pyridoxal 5'-phosphate</name>
        <dbReference type="ChEBI" id="CHEBI:597326"/>
    </cofactor>
</comment>
<keyword evidence="2" id="KW-0663">Pyridoxal phosphate</keyword>
<dbReference type="Pfam" id="PF01041">
    <property type="entry name" value="DegT_DnrJ_EryC1"/>
    <property type="match status" value="1"/>
</dbReference>
<proteinExistence type="inferred from homology"/>
<organism evidence="3 4">
    <name type="scientific">Ornithinimicrobium pekingense</name>
    <dbReference type="NCBI Taxonomy" id="384677"/>
    <lineage>
        <taxon>Bacteria</taxon>
        <taxon>Bacillati</taxon>
        <taxon>Actinomycetota</taxon>
        <taxon>Actinomycetes</taxon>
        <taxon>Micrococcales</taxon>
        <taxon>Ornithinimicrobiaceae</taxon>
        <taxon>Ornithinimicrobium</taxon>
    </lineage>
</organism>
<gene>
    <name evidence="3" type="ORF">GCM10011509_35060</name>
</gene>
<dbReference type="CDD" id="cd00616">
    <property type="entry name" value="AHBA_syn"/>
    <property type="match status" value="1"/>
</dbReference>
<evidence type="ECO:0000313" key="3">
    <source>
        <dbReference type="EMBL" id="GGK83603.1"/>
    </source>
</evidence>
<sequence length="375" mass="40429">MSGPILLSPPDVGELEQEFVLRAMRSGWVAPAGPDLMAFEEEVAARVGVQHAVGLSSGTAALHLALASWGVGPGDVVPVSTLTFAATVNAIRYVGAEPYFVDCDEESGNMSPRLLRAALDDLSGSSRRVPAVVPVDMLGKPVDYGSLVEIAAEFGVRLLCDAAESFGATWRGRPAGSFGDASVISFNGNKIMTTSGGGMLLTNDEHLARHVRKLSTQAREPVLHYEHVEVGYNYRLSNILAALGRAQLARLDEMLSRRRRWRELYLELVESLPGVRVLGGKDDSEDNCWLTAIVVDPSVASMTADDLGAALRQCDIETRPVWKPMHLQPVSEGLQGMLDGTAERLFRHGLTLPSGSAMSEDQFSRVLSELRSAMS</sequence>
<dbReference type="EMBL" id="BMLB01000009">
    <property type="protein sequence ID" value="GGK83603.1"/>
    <property type="molecule type" value="Genomic_DNA"/>
</dbReference>
<dbReference type="PANTHER" id="PTHR30244">
    <property type="entry name" value="TRANSAMINASE"/>
    <property type="match status" value="1"/>
</dbReference>
<dbReference type="Proteomes" id="UP000662111">
    <property type="component" value="Unassembled WGS sequence"/>
</dbReference>
<dbReference type="InterPro" id="IPR015422">
    <property type="entry name" value="PyrdxlP-dep_Trfase_small"/>
</dbReference>
<dbReference type="SUPFAM" id="SSF53383">
    <property type="entry name" value="PLP-dependent transferases"/>
    <property type="match status" value="1"/>
</dbReference>